<proteinExistence type="predicted"/>
<name>A0ACB7TL91_HYAAI</name>
<dbReference type="EMBL" id="CM023481">
    <property type="protein sequence ID" value="KAH6946132.1"/>
    <property type="molecule type" value="Genomic_DNA"/>
</dbReference>
<keyword evidence="2" id="KW-1185">Reference proteome</keyword>
<accession>A0ACB7TL91</accession>
<evidence type="ECO:0000313" key="2">
    <source>
        <dbReference type="Proteomes" id="UP000821845"/>
    </source>
</evidence>
<protein>
    <submittedName>
        <fullName evidence="1">Uncharacterized protein</fullName>
    </submittedName>
</protein>
<comment type="caution">
    <text evidence="1">The sequence shown here is derived from an EMBL/GenBank/DDBJ whole genome shotgun (WGS) entry which is preliminary data.</text>
</comment>
<organism evidence="1 2">
    <name type="scientific">Hyalomma asiaticum</name>
    <name type="common">Tick</name>
    <dbReference type="NCBI Taxonomy" id="266040"/>
    <lineage>
        <taxon>Eukaryota</taxon>
        <taxon>Metazoa</taxon>
        <taxon>Ecdysozoa</taxon>
        <taxon>Arthropoda</taxon>
        <taxon>Chelicerata</taxon>
        <taxon>Arachnida</taxon>
        <taxon>Acari</taxon>
        <taxon>Parasitiformes</taxon>
        <taxon>Ixodida</taxon>
        <taxon>Ixodoidea</taxon>
        <taxon>Ixodidae</taxon>
        <taxon>Hyalomminae</taxon>
        <taxon>Hyalomma</taxon>
    </lineage>
</organism>
<dbReference type="Proteomes" id="UP000821845">
    <property type="component" value="Chromosome 1"/>
</dbReference>
<gene>
    <name evidence="1" type="ORF">HPB50_011770</name>
</gene>
<sequence length="124" mass="14042">MTGRHAVALICQKLKQWDKLHDEQIKASLTVQQLKAVLYELETLSNQVNPSDLQQFEHLVRPASQATLEQVRSFTGYTGGKALQRRAEQDKVPVAKDMELQEISKPPAREAEVALTYFDKPVIL</sequence>
<evidence type="ECO:0000313" key="1">
    <source>
        <dbReference type="EMBL" id="KAH6946132.1"/>
    </source>
</evidence>
<reference evidence="1" key="1">
    <citation type="submission" date="2020-05" db="EMBL/GenBank/DDBJ databases">
        <title>Large-scale comparative analyses of tick genomes elucidate their genetic diversity and vector capacities.</title>
        <authorList>
            <person name="Jia N."/>
            <person name="Wang J."/>
            <person name="Shi W."/>
            <person name="Du L."/>
            <person name="Sun Y."/>
            <person name="Zhan W."/>
            <person name="Jiang J."/>
            <person name="Wang Q."/>
            <person name="Zhang B."/>
            <person name="Ji P."/>
            <person name="Sakyi L.B."/>
            <person name="Cui X."/>
            <person name="Yuan T."/>
            <person name="Jiang B."/>
            <person name="Yang W."/>
            <person name="Lam T.T.-Y."/>
            <person name="Chang Q."/>
            <person name="Ding S."/>
            <person name="Wang X."/>
            <person name="Zhu J."/>
            <person name="Ruan X."/>
            <person name="Zhao L."/>
            <person name="Wei J."/>
            <person name="Que T."/>
            <person name="Du C."/>
            <person name="Cheng J."/>
            <person name="Dai P."/>
            <person name="Han X."/>
            <person name="Huang E."/>
            <person name="Gao Y."/>
            <person name="Liu J."/>
            <person name="Shao H."/>
            <person name="Ye R."/>
            <person name="Li L."/>
            <person name="Wei W."/>
            <person name="Wang X."/>
            <person name="Wang C."/>
            <person name="Yang T."/>
            <person name="Huo Q."/>
            <person name="Li W."/>
            <person name="Guo W."/>
            <person name="Chen H."/>
            <person name="Zhou L."/>
            <person name="Ni X."/>
            <person name="Tian J."/>
            <person name="Zhou Y."/>
            <person name="Sheng Y."/>
            <person name="Liu T."/>
            <person name="Pan Y."/>
            <person name="Xia L."/>
            <person name="Li J."/>
            <person name="Zhao F."/>
            <person name="Cao W."/>
        </authorList>
    </citation>
    <scope>NUCLEOTIDE SEQUENCE</scope>
    <source>
        <strain evidence="1">Hyas-2018</strain>
    </source>
</reference>